<sequence>MITKRNGVSEYGAVMDQHMNKPYGYLIDSTVLYLPSQQQLISNRGNACQLRHTMSELLSYLMQHAEKGVITDDEIIYNVWERNNLLGTHSRLWQVMQNLKRSLNKVGIETELFIRVRGKGYYLRSDIITPLYTWTDKVNHGFNDDDN</sequence>
<keyword evidence="2" id="KW-1185">Reference proteome</keyword>
<evidence type="ECO:0000313" key="2">
    <source>
        <dbReference type="Proteomes" id="UP000215286"/>
    </source>
</evidence>
<accession>A0ACA8D7C8</accession>
<organism evidence="1 2">
    <name type="scientific">Citrobacter farmeri</name>
    <dbReference type="NCBI Taxonomy" id="67824"/>
    <lineage>
        <taxon>Bacteria</taxon>
        <taxon>Pseudomonadati</taxon>
        <taxon>Pseudomonadota</taxon>
        <taxon>Gammaproteobacteria</taxon>
        <taxon>Enterobacterales</taxon>
        <taxon>Enterobacteriaceae</taxon>
        <taxon>Citrobacter</taxon>
    </lineage>
</organism>
<evidence type="ECO:0000313" key="1">
    <source>
        <dbReference type="EMBL" id="AST80053.1"/>
    </source>
</evidence>
<proteinExistence type="predicted"/>
<dbReference type="Proteomes" id="UP000215286">
    <property type="component" value="Chromosome"/>
</dbReference>
<name>A0ACA8D7C8_9ENTR</name>
<dbReference type="EMBL" id="CP022695">
    <property type="protein sequence ID" value="AST80053.1"/>
    <property type="molecule type" value="Genomic_DNA"/>
</dbReference>
<reference evidence="1" key="1">
    <citation type="submission" date="2017-08" db="EMBL/GenBank/DDBJ databases">
        <title>Real-time genomic and epidemiological investigation of a multi-institutional outbreak of KPC-producing Enterobacteriaceae reveals complex transmission dynamics and informs management responses.</title>
        <authorList>
            <person name="Kwong J.C."/>
            <person name="Lane C."/>
            <person name="Romanes F."/>
            <person name="Goncalves da Silva A."/>
            <person name="Easton M."/>
            <person name="Cronin K."/>
            <person name="Waters M.J."/>
            <person name="Tomita T."/>
            <person name="Stevens K."/>
            <person name="Schultz M.B."/>
            <person name="Baines S.L."/>
            <person name="Sherry N.L."/>
            <person name="Carter G."/>
            <person name="Mu A."/>
            <person name="Sait M."/>
            <person name="Ballard S.A."/>
            <person name="Seemann T."/>
            <person name="Stinear T.P."/>
            <person name="Howden B.P."/>
        </authorList>
    </citation>
    <scope>NUCLEOTIDE SEQUENCE</scope>
    <source>
        <strain evidence="1">AUSMDU00008141</strain>
    </source>
</reference>
<gene>
    <name evidence="1" type="ORF">CI104_13695</name>
</gene>
<protein>
    <submittedName>
        <fullName evidence="1">Winged helix family transcriptional regulator</fullName>
    </submittedName>
</protein>